<feature type="domain" description="RNA polymerase sigma-70 region 2" evidence="6">
    <location>
        <begin position="54"/>
        <end position="105"/>
    </location>
</feature>
<evidence type="ECO:0000256" key="1">
    <source>
        <dbReference type="ARBA" id="ARBA00010641"/>
    </source>
</evidence>
<comment type="similarity">
    <text evidence="1">Belongs to the sigma-70 factor family. ECF subfamily.</text>
</comment>
<dbReference type="EMBL" id="JAFIUH010000004">
    <property type="protein sequence ID" value="MBN4059576.1"/>
    <property type="molecule type" value="Genomic_DNA"/>
</dbReference>
<dbReference type="InterPro" id="IPR014284">
    <property type="entry name" value="RNA_pol_sigma-70_dom"/>
</dbReference>
<evidence type="ECO:0000259" key="7">
    <source>
        <dbReference type="Pfam" id="PF08281"/>
    </source>
</evidence>
<comment type="caution">
    <text evidence="8">The sequence shown here is derived from an EMBL/GenBank/DDBJ whole genome shotgun (WGS) entry which is preliminary data.</text>
</comment>
<organism evidence="8 9">
    <name type="scientific">Acidimicrobium ferrooxidans</name>
    <dbReference type="NCBI Taxonomy" id="53635"/>
    <lineage>
        <taxon>Bacteria</taxon>
        <taxon>Bacillati</taxon>
        <taxon>Actinomycetota</taxon>
        <taxon>Acidimicrobiia</taxon>
        <taxon>Acidimicrobiales</taxon>
        <taxon>Acidimicrobiaceae</taxon>
        <taxon>Acidimicrobium</taxon>
    </lineage>
</organism>
<evidence type="ECO:0000259" key="6">
    <source>
        <dbReference type="Pfam" id="PF04542"/>
    </source>
</evidence>
<dbReference type="NCBIfam" id="TIGR02937">
    <property type="entry name" value="sigma70-ECF"/>
    <property type="match status" value="1"/>
</dbReference>
<protein>
    <submittedName>
        <fullName evidence="8">RNA polymerase sigma factor</fullName>
    </submittedName>
</protein>
<dbReference type="CDD" id="cd06171">
    <property type="entry name" value="Sigma70_r4"/>
    <property type="match status" value="1"/>
</dbReference>
<dbReference type="SUPFAM" id="SSF88659">
    <property type="entry name" value="Sigma3 and sigma4 domains of RNA polymerase sigma factors"/>
    <property type="match status" value="1"/>
</dbReference>
<keyword evidence="2" id="KW-0805">Transcription regulation</keyword>
<dbReference type="InterPro" id="IPR007627">
    <property type="entry name" value="RNA_pol_sigma70_r2"/>
</dbReference>
<dbReference type="InterPro" id="IPR013325">
    <property type="entry name" value="RNA_pol_sigma_r2"/>
</dbReference>
<keyword evidence="3" id="KW-0731">Sigma factor</keyword>
<accession>A0ABS3AP03</accession>
<keyword evidence="5" id="KW-0804">Transcription</keyword>
<dbReference type="Pfam" id="PF04542">
    <property type="entry name" value="Sigma70_r2"/>
    <property type="match status" value="1"/>
</dbReference>
<dbReference type="PANTHER" id="PTHR43133:SF8">
    <property type="entry name" value="RNA POLYMERASE SIGMA FACTOR HI_1459-RELATED"/>
    <property type="match status" value="1"/>
</dbReference>
<dbReference type="Gene3D" id="1.10.1740.10">
    <property type="match status" value="1"/>
</dbReference>
<dbReference type="Proteomes" id="UP000724964">
    <property type="component" value="Unassembled WGS sequence"/>
</dbReference>
<dbReference type="InterPro" id="IPR036388">
    <property type="entry name" value="WH-like_DNA-bd_sf"/>
</dbReference>
<dbReference type="Pfam" id="PF08281">
    <property type="entry name" value="Sigma70_r4_2"/>
    <property type="match status" value="1"/>
</dbReference>
<gene>
    <name evidence="8" type="ORF">JYT35_00490</name>
</gene>
<dbReference type="InterPro" id="IPR013324">
    <property type="entry name" value="RNA_pol_sigma_r3/r4-like"/>
</dbReference>
<evidence type="ECO:0000256" key="3">
    <source>
        <dbReference type="ARBA" id="ARBA00023082"/>
    </source>
</evidence>
<feature type="non-terminal residue" evidence="8">
    <location>
        <position position="1"/>
    </location>
</feature>
<sequence>GTSPWAWALFALPNLSPRGYRFNMSDLDEFVQRAQDGDRDAFNQIVKLTYGGTYTLAYRLTGNADDAADVTQDAYIRAYRSLSKFRGDAKFTTWLYRITANCASTQRGKKLRHRHEELTDNKHLVDERRDHDPGFVAENTSLRGELLEALQSLPEKLRSVVVLRDVYDMPHEAIAKELGISVTAAKVRLHRARQKLRDLVDSELTQGYSDAV</sequence>
<evidence type="ECO:0000313" key="9">
    <source>
        <dbReference type="Proteomes" id="UP000724964"/>
    </source>
</evidence>
<evidence type="ECO:0000313" key="8">
    <source>
        <dbReference type="EMBL" id="MBN4059576.1"/>
    </source>
</evidence>
<evidence type="ECO:0000256" key="2">
    <source>
        <dbReference type="ARBA" id="ARBA00023015"/>
    </source>
</evidence>
<dbReference type="InterPro" id="IPR039425">
    <property type="entry name" value="RNA_pol_sigma-70-like"/>
</dbReference>
<proteinExistence type="inferred from homology"/>
<dbReference type="SUPFAM" id="SSF88946">
    <property type="entry name" value="Sigma2 domain of RNA polymerase sigma factors"/>
    <property type="match status" value="1"/>
</dbReference>
<feature type="domain" description="RNA polymerase sigma factor 70 region 4 type 2" evidence="7">
    <location>
        <begin position="144"/>
        <end position="196"/>
    </location>
</feature>
<dbReference type="Gene3D" id="1.10.10.10">
    <property type="entry name" value="Winged helix-like DNA-binding domain superfamily/Winged helix DNA-binding domain"/>
    <property type="match status" value="1"/>
</dbReference>
<keyword evidence="4" id="KW-0238">DNA-binding</keyword>
<evidence type="ECO:0000256" key="4">
    <source>
        <dbReference type="ARBA" id="ARBA00023125"/>
    </source>
</evidence>
<dbReference type="PANTHER" id="PTHR43133">
    <property type="entry name" value="RNA POLYMERASE ECF-TYPE SIGMA FACTO"/>
    <property type="match status" value="1"/>
</dbReference>
<reference evidence="8" key="1">
    <citation type="submission" date="2021-02" db="EMBL/GenBank/DDBJ databases">
        <title>Activity-based single-cell genomes from oceanic crustal fluid captures similar information to metagenomic and metatranscriptomic surveys with orders of magnitude less sampling.</title>
        <authorList>
            <person name="D'Angelo T.S."/>
            <person name="Orcutt B.N."/>
        </authorList>
    </citation>
    <scope>NUCLEOTIDE SEQUENCE [LARGE SCALE GENOMIC DNA]</scope>
    <source>
        <strain evidence="8">AH-315-J10</strain>
    </source>
</reference>
<name>A0ABS3AP03_9ACTN</name>
<keyword evidence="9" id="KW-1185">Reference proteome</keyword>
<dbReference type="InterPro" id="IPR013249">
    <property type="entry name" value="RNA_pol_sigma70_r4_t2"/>
</dbReference>
<evidence type="ECO:0000256" key="5">
    <source>
        <dbReference type="ARBA" id="ARBA00023163"/>
    </source>
</evidence>